<dbReference type="EMBL" id="SNRW01008626">
    <property type="protein sequence ID" value="KAA6379218.1"/>
    <property type="molecule type" value="Genomic_DNA"/>
</dbReference>
<evidence type="ECO:0000256" key="1">
    <source>
        <dbReference type="SAM" id="SignalP"/>
    </source>
</evidence>
<dbReference type="AlphaFoldDB" id="A0A5J4V9I9"/>
<proteinExistence type="predicted"/>
<feature type="chain" id="PRO_5023824628" evidence="1">
    <location>
        <begin position="16"/>
        <end position="445"/>
    </location>
</feature>
<accession>A0A5J4V9I9</accession>
<reference evidence="2 3" key="1">
    <citation type="submission" date="2019-03" db="EMBL/GenBank/DDBJ databases">
        <title>Single cell metagenomics reveals metabolic interactions within the superorganism composed of flagellate Streblomastix strix and complex community of Bacteroidetes bacteria on its surface.</title>
        <authorList>
            <person name="Treitli S.C."/>
            <person name="Kolisko M."/>
            <person name="Husnik F."/>
            <person name="Keeling P."/>
            <person name="Hampl V."/>
        </authorList>
    </citation>
    <scope>NUCLEOTIDE SEQUENCE [LARGE SCALE GENOMIC DNA]</scope>
    <source>
        <strain evidence="2">ST1C</strain>
    </source>
</reference>
<keyword evidence="1" id="KW-0732">Signal</keyword>
<name>A0A5J4V9I9_9EUKA</name>
<gene>
    <name evidence="2" type="ORF">EZS28_025256</name>
</gene>
<protein>
    <submittedName>
        <fullName evidence="2">Uncharacterized protein</fullName>
    </submittedName>
</protein>
<dbReference type="Proteomes" id="UP000324800">
    <property type="component" value="Unassembled WGS sequence"/>
</dbReference>
<evidence type="ECO:0000313" key="3">
    <source>
        <dbReference type="Proteomes" id="UP000324800"/>
    </source>
</evidence>
<sequence>MFIQLLITLLSLTFAQHAQIQNSENADIIYLLFVNATSLRSRDCGTYGDPCRQIDDVIRLLESIVQGKQYPTVDIVAEGNTQMNLIGQQFPIGQIIVSYSKFIIDIGNKYFLIDDDGSSLKFSNCTMLRNAGNSALNAYSLAVVNYGSLILEKLNINGNSLEGNLPMIQATQPKLIQITSLTLANLKLGSGNAQPLLLSVTELTNGSNIIIKYLSMIQNTAGTQAETGIIFVNKKDQSGSSTQTILSIENSEIVHNSLAPITEACAVQIQGLKPQQILIKNSTIENISPPNNNKQYEFKIILPSGSVSQNLIDQFQTVEFGVTLNPVAAKTLPNKHFDYLELPLSKEYADIRVDSNGLEECTSYIANYYQDVKSVGCAVIIIRAQETQEQLKGIPRSVSIVGTFTENDLRTDVHYFMFTMVDLQHSLGCTYRDLIYQDLRMHQLH</sequence>
<feature type="signal peptide" evidence="1">
    <location>
        <begin position="1"/>
        <end position="15"/>
    </location>
</feature>
<comment type="caution">
    <text evidence="2">The sequence shown here is derived from an EMBL/GenBank/DDBJ whole genome shotgun (WGS) entry which is preliminary data.</text>
</comment>
<evidence type="ECO:0000313" key="2">
    <source>
        <dbReference type="EMBL" id="KAA6379218.1"/>
    </source>
</evidence>
<organism evidence="2 3">
    <name type="scientific">Streblomastix strix</name>
    <dbReference type="NCBI Taxonomy" id="222440"/>
    <lineage>
        <taxon>Eukaryota</taxon>
        <taxon>Metamonada</taxon>
        <taxon>Preaxostyla</taxon>
        <taxon>Oxymonadida</taxon>
        <taxon>Streblomastigidae</taxon>
        <taxon>Streblomastix</taxon>
    </lineage>
</organism>